<dbReference type="AlphaFoldDB" id="A0AA37MTJ9"/>
<accession>A0AA37MTJ9</accession>
<dbReference type="Proteomes" id="UP001055185">
    <property type="component" value="Unassembled WGS sequence"/>
</dbReference>
<comment type="caution">
    <text evidence="1">The sequence shown here is derived from an EMBL/GenBank/DDBJ whole genome shotgun (WGS) entry which is preliminary data.</text>
</comment>
<evidence type="ECO:0008006" key="3">
    <source>
        <dbReference type="Google" id="ProtNLM"/>
    </source>
</evidence>
<reference evidence="1" key="1">
    <citation type="journal article" date="2022" name="Int. J. Syst. Evol. Microbiol.">
        <title>Genome-based, phenotypic and chemotaxonomic classification of Faecalibacterium strains: proposal of three novel species Faecalibacterium duncaniae sp. nov., Faecalibacterium hattorii sp. nov. and Faecalibacterium gallinarum sp. nov. .</title>
        <authorList>
            <person name="Sakamoto M."/>
            <person name="Sakurai N."/>
            <person name="Tanno H."/>
            <person name="Iino T."/>
            <person name="Ohkuma M."/>
            <person name="Endo A."/>
        </authorList>
    </citation>
    <scope>NUCLEOTIDE SEQUENCE</scope>
    <source>
        <strain evidence="1">JCM 17207</strain>
    </source>
</reference>
<evidence type="ECO:0000313" key="2">
    <source>
        <dbReference type="Proteomes" id="UP001055185"/>
    </source>
</evidence>
<sequence length="184" mass="20268">MKTLYIIGGTMGVGKTTVCQLLKHQLDRAVFLDGDWCWDAHPFAVTEETKAMVLDNICHLLNNFLACSAYEHVIFCWVLHQQEILDTLLARLNTAGCRVEVVSLVCGEAALRRRLQRDVEAGLRQPDVIERSAARLPLYDSLRTRKLDVSSLTPPQVAAEILRLAGEGDGACAEPPASGILNTL</sequence>
<dbReference type="SUPFAM" id="SSF52540">
    <property type="entry name" value="P-loop containing nucleoside triphosphate hydrolases"/>
    <property type="match status" value="1"/>
</dbReference>
<protein>
    <recommendedName>
        <fullName evidence="3">Nucleotide kinase</fullName>
    </recommendedName>
</protein>
<gene>
    <name evidence="1" type="ORF">JCM17207_04340</name>
</gene>
<dbReference type="EMBL" id="BQKV01000018">
    <property type="protein sequence ID" value="GJN63809.1"/>
    <property type="molecule type" value="Genomic_DNA"/>
</dbReference>
<dbReference type="InterPro" id="IPR027417">
    <property type="entry name" value="P-loop_NTPase"/>
</dbReference>
<dbReference type="Pfam" id="PF13238">
    <property type="entry name" value="AAA_18"/>
    <property type="match status" value="1"/>
</dbReference>
<proteinExistence type="predicted"/>
<dbReference type="Gene3D" id="3.40.50.300">
    <property type="entry name" value="P-loop containing nucleotide triphosphate hydrolases"/>
    <property type="match status" value="1"/>
</dbReference>
<name>A0AA37MTJ9_9FIRM</name>
<dbReference type="RefSeq" id="WP_238316015.1">
    <property type="nucleotide sequence ID" value="NZ_BQKV01000018.1"/>
</dbReference>
<evidence type="ECO:0000313" key="1">
    <source>
        <dbReference type="EMBL" id="GJN63809.1"/>
    </source>
</evidence>
<keyword evidence="2" id="KW-1185">Reference proteome</keyword>
<organism evidence="1 2">
    <name type="scientific">Faecalibacterium gallinarum</name>
    <dbReference type="NCBI Taxonomy" id="2903556"/>
    <lineage>
        <taxon>Bacteria</taxon>
        <taxon>Bacillati</taxon>
        <taxon>Bacillota</taxon>
        <taxon>Clostridia</taxon>
        <taxon>Eubacteriales</taxon>
        <taxon>Oscillospiraceae</taxon>
        <taxon>Faecalibacterium</taxon>
    </lineage>
</organism>